<dbReference type="PANTHER" id="PTHR43716">
    <property type="entry name" value="D-2-HYDROXYGLUTARATE DEHYDROGENASE, MITOCHONDRIAL"/>
    <property type="match status" value="1"/>
</dbReference>
<evidence type="ECO:0000256" key="4">
    <source>
        <dbReference type="ARBA" id="ARBA00022827"/>
    </source>
</evidence>
<keyword evidence="3" id="KW-0285">Flavoprotein</keyword>
<evidence type="ECO:0000256" key="1">
    <source>
        <dbReference type="ARBA" id="ARBA00001974"/>
    </source>
</evidence>
<comment type="caution">
    <text evidence="6">The sequence shown here is derived from an EMBL/GenBank/DDBJ whole genome shotgun (WGS) entry which is preliminary data.</text>
</comment>
<sequence length="484" mass="51950">MTTIPQFVSQAREILGERGFISDPDLLEPWLTDWRGRFTGKALGLASPVHTQEVAAFVKLCGEHGVPIVPQGGNSGMVGGATPDEGGTSVLLSLRRMNTVRDFNVEAKQIVVDAGLVLQTLHEIVEEKGLRFPLTLGGKGSATIGGLIATNAGGTQVLRHGTMRAQVLGIEAVLADGQVFDALTTLKKDNRGFDLKQLLIGSEGTLGVVTGATLQLLPAIDQRVVAWVGVPSIHAARALLVRLENKFAEELEGFEVMPTHCLASVLHHLPDARSPLEGEHAWHALIELVVSNDAAQSTRERLETLLADELEAESIEDAVLATNERQAEDFWLLRDSVAPAEKEIAPAVQHDISVPVAKMPDFIEAAGPQVEDRFPGTRAVSFGHLGDGNIHFHVLAPSDAVRGEWERNEGKIISSFVYDLTTQWGGSISAEHGIGQMKIDELSRLNDPVALHLMRSVKKALDPRGLLNPGKLVAVDSDGLPSAA</sequence>
<comment type="cofactor">
    <cofactor evidence="1">
        <name>FAD</name>
        <dbReference type="ChEBI" id="CHEBI:57692"/>
    </cofactor>
</comment>
<dbReference type="Gene3D" id="3.30.43.10">
    <property type="entry name" value="Uridine Diphospho-n-acetylenolpyruvylglucosamine Reductase, domain 2"/>
    <property type="match status" value="1"/>
</dbReference>
<dbReference type="InterPro" id="IPR051264">
    <property type="entry name" value="FAD-oxidored/transferase_4"/>
</dbReference>
<reference evidence="6 7" key="1">
    <citation type="submission" date="2020-06" db="EMBL/GenBank/DDBJ databases">
        <title>Altererythrobacter lutimaris sp. nov., a marine bacterium isolated from a tidal flat.</title>
        <authorList>
            <person name="Kim D."/>
            <person name="Yoo Y."/>
            <person name="Kim J.-J."/>
        </authorList>
    </citation>
    <scope>NUCLEOTIDE SEQUENCE [LARGE SCALE GENOMIC DNA]</scope>
    <source>
        <strain evidence="6 7">JGD-16</strain>
    </source>
</reference>
<dbReference type="Gene3D" id="1.10.45.10">
    <property type="entry name" value="Vanillyl-alcohol Oxidase, Chain A, domain 4"/>
    <property type="match status" value="1"/>
</dbReference>
<proteinExistence type="inferred from homology"/>
<comment type="similarity">
    <text evidence="2">Belongs to the FAD-binding oxidoreductase/transferase type 4 family.</text>
</comment>
<dbReference type="Gene3D" id="3.30.465.10">
    <property type="match status" value="1"/>
</dbReference>
<evidence type="ECO:0000313" key="7">
    <source>
        <dbReference type="Proteomes" id="UP000546031"/>
    </source>
</evidence>
<dbReference type="Proteomes" id="UP000546031">
    <property type="component" value="Unassembled WGS sequence"/>
</dbReference>
<protein>
    <submittedName>
        <fullName evidence="6">FAD-binding oxidoreductase</fullName>
    </submittedName>
</protein>
<dbReference type="InterPro" id="IPR016166">
    <property type="entry name" value="FAD-bd_PCMH"/>
</dbReference>
<dbReference type="GO" id="GO:0003824">
    <property type="term" value="F:catalytic activity"/>
    <property type="evidence" value="ECO:0007669"/>
    <property type="project" value="InterPro"/>
</dbReference>
<keyword evidence="4" id="KW-0274">FAD</keyword>
<dbReference type="InterPro" id="IPR016164">
    <property type="entry name" value="FAD-linked_Oxase-like_C"/>
</dbReference>
<dbReference type="Gene3D" id="3.30.70.2740">
    <property type="match status" value="1"/>
</dbReference>
<accession>A0A850H8G8</accession>
<dbReference type="PROSITE" id="PS51387">
    <property type="entry name" value="FAD_PCMH"/>
    <property type="match status" value="1"/>
</dbReference>
<gene>
    <name evidence="6" type="ORF">HUO12_04115</name>
</gene>
<dbReference type="GO" id="GO:0071949">
    <property type="term" value="F:FAD binding"/>
    <property type="evidence" value="ECO:0007669"/>
    <property type="project" value="InterPro"/>
</dbReference>
<dbReference type="SUPFAM" id="SSF55103">
    <property type="entry name" value="FAD-linked oxidases, C-terminal domain"/>
    <property type="match status" value="1"/>
</dbReference>
<evidence type="ECO:0000313" key="6">
    <source>
        <dbReference type="EMBL" id="NVE94079.1"/>
    </source>
</evidence>
<dbReference type="InterPro" id="IPR004113">
    <property type="entry name" value="FAD-bd_oxidored_4_C"/>
</dbReference>
<dbReference type="Gene3D" id="3.30.70.2190">
    <property type="match status" value="1"/>
</dbReference>
<name>A0A850H8G8_9SPHN</name>
<dbReference type="InterPro" id="IPR016169">
    <property type="entry name" value="FAD-bd_PCMH_sub2"/>
</dbReference>
<dbReference type="InterPro" id="IPR006094">
    <property type="entry name" value="Oxid_FAD_bind_N"/>
</dbReference>
<dbReference type="InterPro" id="IPR016167">
    <property type="entry name" value="FAD-bd_PCMH_sub1"/>
</dbReference>
<dbReference type="GO" id="GO:0022904">
    <property type="term" value="P:respiratory electron transport chain"/>
    <property type="evidence" value="ECO:0007669"/>
    <property type="project" value="TreeGrafter"/>
</dbReference>
<evidence type="ECO:0000256" key="3">
    <source>
        <dbReference type="ARBA" id="ARBA00022630"/>
    </source>
</evidence>
<organism evidence="6 7">
    <name type="scientific">Altererythrobacter lutimaris</name>
    <dbReference type="NCBI Taxonomy" id="2743979"/>
    <lineage>
        <taxon>Bacteria</taxon>
        <taxon>Pseudomonadati</taxon>
        <taxon>Pseudomonadota</taxon>
        <taxon>Alphaproteobacteria</taxon>
        <taxon>Sphingomonadales</taxon>
        <taxon>Erythrobacteraceae</taxon>
        <taxon>Altererythrobacter</taxon>
    </lineage>
</organism>
<dbReference type="AlphaFoldDB" id="A0A850H8G8"/>
<dbReference type="InterPro" id="IPR016171">
    <property type="entry name" value="Vanillyl_alc_oxidase_C-sub2"/>
</dbReference>
<dbReference type="InterPro" id="IPR036318">
    <property type="entry name" value="FAD-bd_PCMH-like_sf"/>
</dbReference>
<feature type="domain" description="FAD-binding PCMH-type" evidence="5">
    <location>
        <begin position="38"/>
        <end position="219"/>
    </location>
</feature>
<dbReference type="Pfam" id="PF01565">
    <property type="entry name" value="FAD_binding_4"/>
    <property type="match status" value="1"/>
</dbReference>
<dbReference type="PANTHER" id="PTHR43716:SF2">
    <property type="entry name" value="BLL6224 PROTEIN"/>
    <property type="match status" value="1"/>
</dbReference>
<dbReference type="RefSeq" id="WP_176272395.1">
    <property type="nucleotide sequence ID" value="NZ_JABWTA010000001.1"/>
</dbReference>
<dbReference type="FunFam" id="1.10.45.10:FF:000001">
    <property type="entry name" value="D-lactate dehydrogenase mitochondrial"/>
    <property type="match status" value="1"/>
</dbReference>
<evidence type="ECO:0000259" key="5">
    <source>
        <dbReference type="PROSITE" id="PS51387"/>
    </source>
</evidence>
<evidence type="ECO:0000256" key="2">
    <source>
        <dbReference type="ARBA" id="ARBA00008000"/>
    </source>
</evidence>
<keyword evidence="7" id="KW-1185">Reference proteome</keyword>
<dbReference type="SUPFAM" id="SSF56176">
    <property type="entry name" value="FAD-binding/transporter-associated domain-like"/>
    <property type="match status" value="1"/>
</dbReference>
<dbReference type="EMBL" id="JABWTA010000001">
    <property type="protein sequence ID" value="NVE94079.1"/>
    <property type="molecule type" value="Genomic_DNA"/>
</dbReference>
<dbReference type="Pfam" id="PF02913">
    <property type="entry name" value="FAD-oxidase_C"/>
    <property type="match status" value="1"/>
</dbReference>